<keyword evidence="2" id="KW-0285">Flavoprotein</keyword>
<dbReference type="GO" id="GO:0016651">
    <property type="term" value="F:oxidoreductase activity, acting on NAD(P)H"/>
    <property type="evidence" value="ECO:0007669"/>
    <property type="project" value="TreeGrafter"/>
</dbReference>
<proteinExistence type="predicted"/>
<dbReference type="SUPFAM" id="SSF55424">
    <property type="entry name" value="FAD/NAD-linked reductases, dimerisation (C-terminal) domain"/>
    <property type="match status" value="1"/>
</dbReference>
<organism evidence="7">
    <name type="scientific">Citrobacter freundii</name>
    <dbReference type="NCBI Taxonomy" id="546"/>
    <lineage>
        <taxon>Bacteria</taxon>
        <taxon>Pseudomonadati</taxon>
        <taxon>Pseudomonadota</taxon>
        <taxon>Gammaproteobacteria</taxon>
        <taxon>Enterobacterales</taxon>
        <taxon>Enterobacteriaceae</taxon>
        <taxon>Citrobacter</taxon>
        <taxon>Citrobacter freundii complex</taxon>
    </lineage>
</organism>
<evidence type="ECO:0000259" key="5">
    <source>
        <dbReference type="Pfam" id="PF07992"/>
    </source>
</evidence>
<dbReference type="PANTHER" id="PTHR43557:SF2">
    <property type="entry name" value="RIESKE DOMAIN-CONTAINING PROTEIN-RELATED"/>
    <property type="match status" value="1"/>
</dbReference>
<dbReference type="NCBIfam" id="NF042949">
    <property type="entry name" value="3PPDioc_HcaD"/>
    <property type="match status" value="1"/>
</dbReference>
<dbReference type="RefSeq" id="WP_057063517.1">
    <property type="nucleotide sequence ID" value="NZ_CABDWZ010000001.1"/>
</dbReference>
<dbReference type="GO" id="GO:0005737">
    <property type="term" value="C:cytoplasm"/>
    <property type="evidence" value="ECO:0007669"/>
    <property type="project" value="TreeGrafter"/>
</dbReference>
<evidence type="ECO:0000313" key="7">
    <source>
        <dbReference type="EMBL" id="HAT3897036.1"/>
    </source>
</evidence>
<dbReference type="InterPro" id="IPR050446">
    <property type="entry name" value="FAD-oxidoreductase/Apoptosis"/>
</dbReference>
<evidence type="ECO:0000256" key="2">
    <source>
        <dbReference type="ARBA" id="ARBA00022630"/>
    </source>
</evidence>
<name>A0A0P8HMI8_CITFR</name>
<reference evidence="8 10" key="2">
    <citation type="journal article" date="2017" name="PLoS ONE">
        <title>Genomic and phenotypic characterisation of fluoroquinolone resistance mechanisms in Enterobacteriaceae in Durban, South Africa.</title>
        <authorList>
            <person name="Osei Sekyere J."/>
            <person name="Amoako D.G."/>
        </authorList>
    </citation>
    <scope>NUCLEOTIDE SEQUENCE [LARGE SCALE GENOMIC DNA]</scope>
    <source>
        <strain evidence="8 10">ST62:944112508</strain>
    </source>
</reference>
<reference evidence="7" key="3">
    <citation type="journal article" date="2018" name="Genome Biol.">
        <title>SKESA: strategic k-mer extension for scrupulous assemblies.</title>
        <authorList>
            <person name="Souvorov A."/>
            <person name="Agarwala R."/>
            <person name="Lipman D.J."/>
        </authorList>
    </citation>
    <scope>NUCLEOTIDE SEQUENCE</scope>
    <source>
        <strain evidence="7">O50</strain>
    </source>
</reference>
<dbReference type="InterPro" id="IPR028202">
    <property type="entry name" value="Reductase_C"/>
</dbReference>
<dbReference type="EMBL" id="DACSXJ010000006">
    <property type="protein sequence ID" value="HAT3897036.1"/>
    <property type="molecule type" value="Genomic_DNA"/>
</dbReference>
<dbReference type="InterPro" id="IPR016156">
    <property type="entry name" value="FAD/NAD-linked_Rdtase_dimer_sf"/>
</dbReference>
<dbReference type="PRINTS" id="PR00368">
    <property type="entry name" value="FADPNR"/>
</dbReference>
<dbReference type="InterPro" id="IPR023753">
    <property type="entry name" value="FAD/NAD-binding_dom"/>
</dbReference>
<gene>
    <name evidence="9" type="primary">hcaD</name>
    <name evidence="8" type="ORF">AN672_09470</name>
    <name evidence="7" type="ORF">I9Y29_001447</name>
    <name evidence="9" type="ORF">RYZ67_05735</name>
</gene>
<sequence>MNQKTIAIVGGGQAAAMAAAALRQQGFDGELHLFSDEQHQPYERPPLSKAMLLDDNPQLQPILPADWWREHNVQLHLGVTVQTLGRQTHQLVLADGQSYPWDRLLIATGAVARPLPLLDKLGDRCFTLRHAADAERLRDTLLPGKSIVIVGAGTIGLELAASATQRGCQVTVVELAPTVMGRNAPAPVRDYLLARHQQAGVRVLLNSAIEHAEARECLSLTLQNGETLLADAMVYGIGIVANDALAREAGLETANGIIVDSACTTSDPDIFAAGDVAITRKPDGSLVRMESWENANFQAQIAAAAMLNLPLPEKTPGWFWTDQFNDNLQFVGEMQGESWFIRGNSDAHKAIWFNLQDGVIVGAVTLNQGREIRLLRKWIQAKKKPPMAALVDETILLKSI</sequence>
<dbReference type="EMBL" id="LJEB01000036">
    <property type="protein sequence ID" value="KPR55792.1"/>
    <property type="molecule type" value="Genomic_DNA"/>
</dbReference>
<dbReference type="InterPro" id="IPR053382">
    <property type="entry name" value="Ring-hydroxylating_dioxygenase"/>
</dbReference>
<dbReference type="Pfam" id="PF14759">
    <property type="entry name" value="Reductase_C"/>
    <property type="match status" value="1"/>
</dbReference>
<dbReference type="InterPro" id="IPR036188">
    <property type="entry name" value="FAD/NAD-bd_sf"/>
</dbReference>
<protein>
    <submittedName>
        <fullName evidence="8">Phenoxybenzoate dioxygenase</fullName>
    </submittedName>
    <submittedName>
        <fullName evidence="7">Phenylpropionate dioxygenase ferredoxin reductase subunit</fullName>
        <ecNumber evidence="7">1.14.12.19</ecNumber>
    </submittedName>
</protein>
<evidence type="ECO:0000256" key="3">
    <source>
        <dbReference type="ARBA" id="ARBA00022827"/>
    </source>
</evidence>
<dbReference type="SUPFAM" id="SSF51905">
    <property type="entry name" value="FAD/NAD(P)-binding domain"/>
    <property type="match status" value="2"/>
</dbReference>
<dbReference type="PANTHER" id="PTHR43557">
    <property type="entry name" value="APOPTOSIS-INDUCING FACTOR 1"/>
    <property type="match status" value="1"/>
</dbReference>
<comment type="caution">
    <text evidence="7">The sequence shown here is derived from an EMBL/GenBank/DDBJ whole genome shotgun (WGS) entry which is preliminary data.</text>
</comment>
<dbReference type="PRINTS" id="PR00411">
    <property type="entry name" value="PNDRDTASEI"/>
</dbReference>
<dbReference type="Gene3D" id="3.30.390.30">
    <property type="match status" value="1"/>
</dbReference>
<dbReference type="EMBL" id="JAWPBU010000003">
    <property type="protein sequence ID" value="MDW2757983.1"/>
    <property type="molecule type" value="Genomic_DNA"/>
</dbReference>
<evidence type="ECO:0000256" key="4">
    <source>
        <dbReference type="ARBA" id="ARBA00023002"/>
    </source>
</evidence>
<dbReference type="Proteomes" id="UP000050520">
    <property type="component" value="Unassembled WGS sequence"/>
</dbReference>
<dbReference type="Pfam" id="PF07992">
    <property type="entry name" value="Pyr_redox_2"/>
    <property type="match status" value="1"/>
</dbReference>
<dbReference type="Gene3D" id="3.50.50.60">
    <property type="entry name" value="FAD/NAD(P)-binding domain"/>
    <property type="match status" value="2"/>
</dbReference>
<keyword evidence="3" id="KW-0274">FAD</keyword>
<dbReference type="AlphaFoldDB" id="A0A0P8HMI8"/>
<evidence type="ECO:0000259" key="6">
    <source>
        <dbReference type="Pfam" id="PF14759"/>
    </source>
</evidence>
<dbReference type="Proteomes" id="UP001278087">
    <property type="component" value="Unassembled WGS sequence"/>
</dbReference>
<reference evidence="9" key="5">
    <citation type="submission" date="2023-10" db="EMBL/GenBank/DDBJ databases">
        <title>Fecal carriage and genetic characteristics of carbapenem-resistant Enterobacterales among healthy adults from four provinces of China.</title>
        <authorList>
            <person name="Li Y."/>
            <person name="Zhang R."/>
        </authorList>
    </citation>
    <scope>NUCLEOTIDE SEQUENCE</scope>
    <source>
        <strain evidence="9">HN-136</strain>
    </source>
</reference>
<evidence type="ECO:0000313" key="8">
    <source>
        <dbReference type="EMBL" id="KPR55792.1"/>
    </source>
</evidence>
<dbReference type="NCBIfam" id="NF007286">
    <property type="entry name" value="PRK09754.1"/>
    <property type="match status" value="1"/>
</dbReference>
<evidence type="ECO:0000313" key="9">
    <source>
        <dbReference type="EMBL" id="MDW2757983.1"/>
    </source>
</evidence>
<accession>A0A0P8HMI8</accession>
<dbReference type="GO" id="GO:0008695">
    <property type="term" value="F:3-phenylpropionate dioxygenase activity"/>
    <property type="evidence" value="ECO:0007669"/>
    <property type="project" value="UniProtKB-EC"/>
</dbReference>
<reference evidence="10" key="1">
    <citation type="submission" date="2015-09" db="EMBL/GenBank/DDBJ databases">
        <title>Prevalence of NDMs in South Africa.</title>
        <authorList>
            <person name="Osei Sekyere J."/>
            <person name="Govinden U."/>
            <person name="Essack S."/>
            <person name="Haldorsen B."/>
            <person name="Samuelsen O."/>
            <person name="Aasnaes B."/>
            <person name="Sundsfjord A."/>
        </authorList>
    </citation>
    <scope>NUCLEOTIDE SEQUENCE [LARGE SCALE GENOMIC DNA]</scope>
    <source>
        <strain evidence="10">ST62:944112508</strain>
    </source>
</reference>
<comment type="cofactor">
    <cofactor evidence="1">
        <name>FAD</name>
        <dbReference type="ChEBI" id="CHEBI:57692"/>
    </cofactor>
</comment>
<keyword evidence="7" id="KW-0223">Dioxygenase</keyword>
<feature type="domain" description="Reductase C-terminal" evidence="6">
    <location>
        <begin position="318"/>
        <end position="399"/>
    </location>
</feature>
<evidence type="ECO:0000256" key="1">
    <source>
        <dbReference type="ARBA" id="ARBA00001974"/>
    </source>
</evidence>
<evidence type="ECO:0000313" key="10">
    <source>
        <dbReference type="Proteomes" id="UP000050520"/>
    </source>
</evidence>
<reference evidence="7" key="4">
    <citation type="submission" date="2020-09" db="EMBL/GenBank/DDBJ databases">
        <authorList>
            <consortium name="NCBI Pathogen Detection Project"/>
        </authorList>
    </citation>
    <scope>NUCLEOTIDE SEQUENCE</scope>
    <source>
        <strain evidence="7">O50</strain>
    </source>
</reference>
<dbReference type="EC" id="1.14.12.19" evidence="7"/>
<feature type="domain" description="FAD/NAD(P)-binding" evidence="5">
    <location>
        <begin position="5"/>
        <end position="299"/>
    </location>
</feature>
<dbReference type="Proteomes" id="UP000855471">
    <property type="component" value="Unassembled WGS sequence"/>
</dbReference>
<keyword evidence="4 7" id="KW-0560">Oxidoreductase</keyword>